<sequence>MMTLMRIEPSTAAAARRREFAAFLRSRRERVTPASVGLSNGVRRRTPGLRREEVAELAGVGVTWYTWLEQARAVNPSVETLDALADTLRLDAAERRHLFVLAGRPPSFIREAGPEAVSAPIRRMLDSLTLQPALVTGRRWDILAWNRAAEAVFGDYRRLEGDERNMMHLMFANAAHRAMLVDWRTVATNALATFRADYARYRGDADFERLIATLSAASAEFRQGWAVHEVLPPIPGCKRIMHPTAGRMAFEYTTFVVADADGQRLAVFAPLVEEDTERKLAALLNPPEGRSQGRRDRTRPPTVA</sequence>
<dbReference type="GO" id="GO:0003677">
    <property type="term" value="F:DNA binding"/>
    <property type="evidence" value="ECO:0007669"/>
    <property type="project" value="InterPro"/>
</dbReference>
<accession>A0A366EKW5</accession>
<dbReference type="Gene3D" id="1.10.260.40">
    <property type="entry name" value="lambda repressor-like DNA-binding domains"/>
    <property type="match status" value="1"/>
</dbReference>
<dbReference type="SUPFAM" id="SSF47413">
    <property type="entry name" value="lambda repressor-like DNA-binding domains"/>
    <property type="match status" value="1"/>
</dbReference>
<dbReference type="SMART" id="SM00530">
    <property type="entry name" value="HTH_XRE"/>
    <property type="match status" value="1"/>
</dbReference>
<dbReference type="Gene3D" id="3.30.450.180">
    <property type="match status" value="1"/>
</dbReference>
<dbReference type="CDD" id="cd00093">
    <property type="entry name" value="HTH_XRE"/>
    <property type="match status" value="1"/>
</dbReference>
<comment type="caution">
    <text evidence="3">The sequence shown here is derived from an EMBL/GenBank/DDBJ whole genome shotgun (WGS) entry which is preliminary data.</text>
</comment>
<feature type="region of interest" description="Disordered" evidence="1">
    <location>
        <begin position="281"/>
        <end position="304"/>
    </location>
</feature>
<reference evidence="3 4" key="1">
    <citation type="submission" date="2018-06" db="EMBL/GenBank/DDBJ databases">
        <title>Genomic Encyclopedia of Type Strains, Phase IV (KMG-IV): sequencing the most valuable type-strain genomes for metagenomic binning, comparative biology and taxonomic classification.</title>
        <authorList>
            <person name="Goeker M."/>
        </authorList>
    </citation>
    <scope>NUCLEOTIDE SEQUENCE [LARGE SCALE GENOMIC DNA]</scope>
    <source>
        <strain evidence="3 4">DSM 24875</strain>
    </source>
</reference>
<evidence type="ECO:0000256" key="1">
    <source>
        <dbReference type="SAM" id="MobiDB-lite"/>
    </source>
</evidence>
<dbReference type="PANTHER" id="PTHR35010">
    <property type="entry name" value="BLL4672 PROTEIN-RELATED"/>
    <property type="match status" value="1"/>
</dbReference>
<dbReference type="PROSITE" id="PS50943">
    <property type="entry name" value="HTH_CROC1"/>
    <property type="match status" value="1"/>
</dbReference>
<feature type="domain" description="HTH cro/C1-type" evidence="2">
    <location>
        <begin position="48"/>
        <end position="95"/>
    </location>
</feature>
<dbReference type="InterPro" id="IPR001387">
    <property type="entry name" value="Cro/C1-type_HTH"/>
</dbReference>
<dbReference type="Proteomes" id="UP000253529">
    <property type="component" value="Unassembled WGS sequence"/>
</dbReference>
<evidence type="ECO:0000259" key="2">
    <source>
        <dbReference type="PROSITE" id="PS50943"/>
    </source>
</evidence>
<evidence type="ECO:0000313" key="3">
    <source>
        <dbReference type="EMBL" id="RBP02119.1"/>
    </source>
</evidence>
<dbReference type="AlphaFoldDB" id="A0A366EKW5"/>
<dbReference type="Pfam" id="PF17765">
    <property type="entry name" value="MLTR_LBD"/>
    <property type="match status" value="1"/>
</dbReference>
<gene>
    <name evidence="3" type="ORF">DFR50_15524</name>
</gene>
<dbReference type="InterPro" id="IPR010982">
    <property type="entry name" value="Lambda_DNA-bd_dom_sf"/>
</dbReference>
<name>A0A366EKW5_9HYPH</name>
<evidence type="ECO:0000313" key="4">
    <source>
        <dbReference type="Proteomes" id="UP000253529"/>
    </source>
</evidence>
<dbReference type="InterPro" id="IPR041413">
    <property type="entry name" value="MLTR_LBD"/>
</dbReference>
<organism evidence="3 4">
    <name type="scientific">Roseiarcus fermentans</name>
    <dbReference type="NCBI Taxonomy" id="1473586"/>
    <lineage>
        <taxon>Bacteria</taxon>
        <taxon>Pseudomonadati</taxon>
        <taxon>Pseudomonadota</taxon>
        <taxon>Alphaproteobacteria</taxon>
        <taxon>Hyphomicrobiales</taxon>
        <taxon>Roseiarcaceae</taxon>
        <taxon>Roseiarcus</taxon>
    </lineage>
</organism>
<dbReference type="EMBL" id="QNRK01000055">
    <property type="protein sequence ID" value="RBP02119.1"/>
    <property type="molecule type" value="Genomic_DNA"/>
</dbReference>
<feature type="compositionally biased region" description="Basic and acidic residues" evidence="1">
    <location>
        <begin position="291"/>
        <end position="304"/>
    </location>
</feature>
<protein>
    <submittedName>
        <fullName evidence="3">Helix-turn-helix protein</fullName>
    </submittedName>
</protein>
<dbReference type="Pfam" id="PF13560">
    <property type="entry name" value="HTH_31"/>
    <property type="match status" value="1"/>
</dbReference>
<proteinExistence type="predicted"/>
<keyword evidence="4" id="KW-1185">Reference proteome</keyword>